<feature type="transmembrane region" description="Helical" evidence="7">
    <location>
        <begin position="47"/>
        <end position="68"/>
    </location>
</feature>
<feature type="transmembrane region" description="Helical" evidence="7">
    <location>
        <begin position="253"/>
        <end position="276"/>
    </location>
</feature>
<dbReference type="InterPro" id="IPR010290">
    <property type="entry name" value="TM_effector"/>
</dbReference>
<evidence type="ECO:0000256" key="7">
    <source>
        <dbReference type="SAM" id="Phobius"/>
    </source>
</evidence>
<keyword evidence="2" id="KW-0813">Transport</keyword>
<keyword evidence="6 7" id="KW-0472">Membrane</keyword>
<dbReference type="CDD" id="cd06173">
    <property type="entry name" value="MFS_MefA_like"/>
    <property type="match status" value="1"/>
</dbReference>
<comment type="caution">
    <text evidence="9">The sequence shown here is derived from an EMBL/GenBank/DDBJ whole genome shotgun (WGS) entry which is preliminary data.</text>
</comment>
<feature type="transmembrane region" description="Helical" evidence="7">
    <location>
        <begin position="371"/>
        <end position="395"/>
    </location>
</feature>
<comment type="subcellular location">
    <subcellularLocation>
        <location evidence="1">Cell membrane</location>
        <topology evidence="1">Multi-pass membrane protein</topology>
    </subcellularLocation>
</comment>
<evidence type="ECO:0000256" key="5">
    <source>
        <dbReference type="ARBA" id="ARBA00022989"/>
    </source>
</evidence>
<dbReference type="InterPro" id="IPR020846">
    <property type="entry name" value="MFS_dom"/>
</dbReference>
<evidence type="ECO:0000256" key="6">
    <source>
        <dbReference type="ARBA" id="ARBA00023136"/>
    </source>
</evidence>
<dbReference type="Pfam" id="PF05977">
    <property type="entry name" value="MFS_3"/>
    <property type="match status" value="1"/>
</dbReference>
<gene>
    <name evidence="9" type="ORF">DFQ59_1186</name>
</gene>
<feature type="transmembrane region" description="Helical" evidence="7">
    <location>
        <begin position="346"/>
        <end position="365"/>
    </location>
</feature>
<dbReference type="PANTHER" id="PTHR23513:SF11">
    <property type="entry name" value="STAPHYLOFERRIN A TRANSPORTER"/>
    <property type="match status" value="1"/>
</dbReference>
<dbReference type="SUPFAM" id="SSF103473">
    <property type="entry name" value="MFS general substrate transporter"/>
    <property type="match status" value="1"/>
</dbReference>
<dbReference type="InterPro" id="IPR036259">
    <property type="entry name" value="MFS_trans_sf"/>
</dbReference>
<dbReference type="Proteomes" id="UP000252707">
    <property type="component" value="Unassembled WGS sequence"/>
</dbReference>
<protein>
    <submittedName>
        <fullName evidence="9">Putative MFS family arabinose efflux permease</fullName>
    </submittedName>
</protein>
<feature type="transmembrane region" description="Helical" evidence="7">
    <location>
        <begin position="288"/>
        <end position="306"/>
    </location>
</feature>
<keyword evidence="5 7" id="KW-1133">Transmembrane helix</keyword>
<evidence type="ECO:0000256" key="2">
    <source>
        <dbReference type="ARBA" id="ARBA00022448"/>
    </source>
</evidence>
<evidence type="ECO:0000256" key="3">
    <source>
        <dbReference type="ARBA" id="ARBA00022475"/>
    </source>
</evidence>
<name>A0A369BLG0_9GAMM</name>
<proteinExistence type="predicted"/>
<accession>A0A369BLG0</accession>
<evidence type="ECO:0000256" key="4">
    <source>
        <dbReference type="ARBA" id="ARBA00022692"/>
    </source>
</evidence>
<dbReference type="RefSeq" id="WP_170142225.1">
    <property type="nucleotide sequence ID" value="NZ_QPJY01000018.1"/>
</dbReference>
<sequence length="398" mass="41893">MSRWNFLSSLRHRDFRLYYVGQLVSLNGTWMQTVAQSWLVYRLTDSSFMLGLVAFLAMLPVLLFGLLGGLLADRLPRRRLFLVAQALAMAQALVLATLALGGWIEVWHVMVLALLLGLVHAFEMPARHTFIAELVPREDLPNAIALNSSAFNIARFVGPTLAGWVVAGFGEGTAFAVNAVTFLAVMGAIQRMNNPPPLPDGREGGPGRLAEGLRFAWGAPVIRSALGMVGLTSLLGSSYAILMPVFAREIFAGGAGTLGLLLGSAGAGAMLAALRLAQRASGSGLDRLIGHSGVVAGVFMLLFAGARHLGLALVLLPVIGFCFTSLVASANTLIQLEVPNRLRGRVMSLFSVTFIGLTPLGNLVAGTLGHWLGAPLTVALFGGACLAGALAYLAAAPR</sequence>
<dbReference type="PROSITE" id="PS50850">
    <property type="entry name" value="MFS"/>
    <property type="match status" value="1"/>
</dbReference>
<keyword evidence="4 7" id="KW-0812">Transmembrane</keyword>
<keyword evidence="3" id="KW-1003">Cell membrane</keyword>
<evidence type="ECO:0000313" key="9">
    <source>
        <dbReference type="EMBL" id="RCX22393.1"/>
    </source>
</evidence>
<feature type="transmembrane region" description="Helical" evidence="7">
    <location>
        <begin position="312"/>
        <end position="334"/>
    </location>
</feature>
<dbReference type="Gene3D" id="1.20.1250.20">
    <property type="entry name" value="MFS general substrate transporter like domains"/>
    <property type="match status" value="1"/>
</dbReference>
<feature type="transmembrane region" description="Helical" evidence="7">
    <location>
        <begin position="225"/>
        <end position="247"/>
    </location>
</feature>
<dbReference type="PANTHER" id="PTHR23513">
    <property type="entry name" value="INTEGRAL MEMBRANE EFFLUX PROTEIN-RELATED"/>
    <property type="match status" value="1"/>
</dbReference>
<evidence type="ECO:0000313" key="10">
    <source>
        <dbReference type="Proteomes" id="UP000252707"/>
    </source>
</evidence>
<feature type="transmembrane region" description="Helical" evidence="7">
    <location>
        <begin position="20"/>
        <end position="41"/>
    </location>
</feature>
<dbReference type="GO" id="GO:0005886">
    <property type="term" value="C:plasma membrane"/>
    <property type="evidence" value="ECO:0007669"/>
    <property type="project" value="UniProtKB-SubCell"/>
</dbReference>
<organism evidence="9 10">
    <name type="scientific">Thioalbus denitrificans</name>
    <dbReference type="NCBI Taxonomy" id="547122"/>
    <lineage>
        <taxon>Bacteria</taxon>
        <taxon>Pseudomonadati</taxon>
        <taxon>Pseudomonadota</taxon>
        <taxon>Gammaproteobacteria</taxon>
        <taxon>Chromatiales</taxon>
        <taxon>Ectothiorhodospiraceae</taxon>
        <taxon>Thioalbus</taxon>
    </lineage>
</organism>
<evidence type="ECO:0000259" key="8">
    <source>
        <dbReference type="PROSITE" id="PS50850"/>
    </source>
</evidence>
<evidence type="ECO:0000256" key="1">
    <source>
        <dbReference type="ARBA" id="ARBA00004651"/>
    </source>
</evidence>
<dbReference type="EMBL" id="QPJY01000018">
    <property type="protein sequence ID" value="RCX22393.1"/>
    <property type="molecule type" value="Genomic_DNA"/>
</dbReference>
<feature type="domain" description="Major facilitator superfamily (MFS) profile" evidence="8">
    <location>
        <begin position="1"/>
        <end position="398"/>
    </location>
</feature>
<reference evidence="9 10" key="1">
    <citation type="submission" date="2018-07" db="EMBL/GenBank/DDBJ databases">
        <title>Genomic Encyclopedia of Type Strains, Phase IV (KMG-IV): sequencing the most valuable type-strain genomes for metagenomic binning, comparative biology and taxonomic classification.</title>
        <authorList>
            <person name="Goeker M."/>
        </authorList>
    </citation>
    <scope>NUCLEOTIDE SEQUENCE [LARGE SCALE GENOMIC DNA]</scope>
    <source>
        <strain evidence="9 10">DSM 26407</strain>
    </source>
</reference>
<dbReference type="AlphaFoldDB" id="A0A369BLG0"/>
<dbReference type="GO" id="GO:0022857">
    <property type="term" value="F:transmembrane transporter activity"/>
    <property type="evidence" value="ECO:0007669"/>
    <property type="project" value="InterPro"/>
</dbReference>
<keyword evidence="10" id="KW-1185">Reference proteome</keyword>